<feature type="transmembrane region" description="Helical" evidence="1">
    <location>
        <begin position="39"/>
        <end position="57"/>
    </location>
</feature>
<keyword evidence="1" id="KW-1133">Transmembrane helix</keyword>
<dbReference type="OrthoDB" id="6196651at2"/>
<name>A0A286D2U9_9GAMM</name>
<feature type="transmembrane region" description="Helical" evidence="1">
    <location>
        <begin position="94"/>
        <end position="113"/>
    </location>
</feature>
<dbReference type="AlphaFoldDB" id="A0A286D2U9"/>
<proteinExistence type="predicted"/>
<dbReference type="EMBL" id="OCND01000002">
    <property type="protein sequence ID" value="SOD52959.1"/>
    <property type="molecule type" value="Genomic_DNA"/>
</dbReference>
<evidence type="ECO:0000313" key="3">
    <source>
        <dbReference type="Proteomes" id="UP000219374"/>
    </source>
</evidence>
<keyword evidence="1" id="KW-0472">Membrane</keyword>
<feature type="transmembrane region" description="Helical" evidence="1">
    <location>
        <begin position="133"/>
        <end position="154"/>
    </location>
</feature>
<gene>
    <name evidence="2" type="ORF">SAMN06296416_102167</name>
</gene>
<feature type="transmembrane region" description="Helical" evidence="1">
    <location>
        <begin position="6"/>
        <end position="27"/>
    </location>
</feature>
<feature type="transmembrane region" description="Helical" evidence="1">
    <location>
        <begin position="63"/>
        <end position="82"/>
    </location>
</feature>
<protein>
    <submittedName>
        <fullName evidence="2">Uncharacterized protein</fullName>
    </submittedName>
</protein>
<reference evidence="2 3" key="1">
    <citation type="submission" date="2017-09" db="EMBL/GenBank/DDBJ databases">
        <authorList>
            <person name="Ehlers B."/>
            <person name="Leendertz F.H."/>
        </authorList>
    </citation>
    <scope>NUCLEOTIDE SEQUENCE [LARGE SCALE GENOMIC DNA]</scope>
    <source>
        <strain evidence="2 3">CGMCC 1.10978</strain>
    </source>
</reference>
<sequence>MLGLTTVGIIHTAISLIAVAAALAALFRDREISPRNGLGKTYVATTVLTCLTGFFIFQHGGFGAPHALGVVTLLVLGIAWVAGYSRAFGRLGRYVETISYSLTLFFHMIPAFTETSTRLPVGAPWATGPDDPNLQKAIGIAFVVFLAGAIAQVVRLRCLQRGLADSRAVSEMA</sequence>
<evidence type="ECO:0000313" key="2">
    <source>
        <dbReference type="EMBL" id="SOD52959.1"/>
    </source>
</evidence>
<dbReference type="Proteomes" id="UP000219374">
    <property type="component" value="Unassembled WGS sequence"/>
</dbReference>
<keyword evidence="3" id="KW-1185">Reference proteome</keyword>
<accession>A0A286D2U9</accession>
<keyword evidence="1" id="KW-0812">Transmembrane</keyword>
<organism evidence="2 3">
    <name type="scientific">Pseudoxanthomonas wuyuanensis</name>
    <dbReference type="NCBI Taxonomy" id="1073196"/>
    <lineage>
        <taxon>Bacteria</taxon>
        <taxon>Pseudomonadati</taxon>
        <taxon>Pseudomonadota</taxon>
        <taxon>Gammaproteobacteria</taxon>
        <taxon>Lysobacterales</taxon>
        <taxon>Lysobacteraceae</taxon>
        <taxon>Pseudoxanthomonas</taxon>
    </lineage>
</organism>
<evidence type="ECO:0000256" key="1">
    <source>
        <dbReference type="SAM" id="Phobius"/>
    </source>
</evidence>